<evidence type="ECO:0000313" key="2">
    <source>
        <dbReference type="Proteomes" id="UP000326759"/>
    </source>
</evidence>
<keyword evidence="2" id="KW-1185">Reference proteome</keyword>
<dbReference type="GO" id="GO:0005581">
    <property type="term" value="C:collagen trimer"/>
    <property type="evidence" value="ECO:0007669"/>
    <property type="project" value="UniProtKB-KW"/>
</dbReference>
<dbReference type="OrthoDB" id="10060752at2759"/>
<dbReference type="SUPFAM" id="SSF49899">
    <property type="entry name" value="Concanavalin A-like lectins/glucanases"/>
    <property type="match status" value="1"/>
</dbReference>
<comment type="caution">
    <text evidence="1">The sequence shown here is derived from an EMBL/GenBank/DDBJ whole genome shotgun (WGS) entry which is preliminary data.</text>
</comment>
<keyword evidence="1" id="KW-0176">Collagen</keyword>
<dbReference type="InterPro" id="IPR013320">
    <property type="entry name" value="ConA-like_dom_sf"/>
</dbReference>
<reference evidence="1 2" key="1">
    <citation type="journal article" date="2019" name="PLoS Biol.">
        <title>Sex chromosomes control vertical transmission of feminizing Wolbachia symbionts in an isopod.</title>
        <authorList>
            <person name="Becking T."/>
            <person name="Chebbi M.A."/>
            <person name="Giraud I."/>
            <person name="Moumen B."/>
            <person name="Laverre T."/>
            <person name="Caubet Y."/>
            <person name="Peccoud J."/>
            <person name="Gilbert C."/>
            <person name="Cordaux R."/>
        </authorList>
    </citation>
    <scope>NUCLEOTIDE SEQUENCE [LARGE SCALE GENOMIC DNA]</scope>
    <source>
        <strain evidence="1">ANa2</strain>
        <tissue evidence="1">Whole body excluding digestive tract and cuticle</tissue>
    </source>
</reference>
<evidence type="ECO:0000313" key="1">
    <source>
        <dbReference type="EMBL" id="KAB7501914.1"/>
    </source>
</evidence>
<dbReference type="AlphaFoldDB" id="A0A5N5T5L8"/>
<protein>
    <submittedName>
        <fullName evidence="1">Collagen alpha-1(XV) chain</fullName>
    </submittedName>
</protein>
<dbReference type="Gene3D" id="2.60.120.200">
    <property type="match status" value="1"/>
</dbReference>
<accession>A0A5N5T5L8</accession>
<proteinExistence type="predicted"/>
<feature type="non-terminal residue" evidence="1">
    <location>
        <position position="131"/>
    </location>
</feature>
<feature type="non-terminal residue" evidence="1">
    <location>
        <position position="1"/>
    </location>
</feature>
<sequence length="131" mass="14735">RTLEEIDILQAIIVPFPDPSTQYFVTGFDGFPAFGFRAGANIKHPYRLFLPDKFYREFSIHVALKPDQSDLMFLFAVVNPLENLIQLGISIGADGGGNTNISLYYTDVEKHMSSQVVASFLVPEFTGKWTR</sequence>
<organism evidence="1 2">
    <name type="scientific">Armadillidium nasatum</name>
    <dbReference type="NCBI Taxonomy" id="96803"/>
    <lineage>
        <taxon>Eukaryota</taxon>
        <taxon>Metazoa</taxon>
        <taxon>Ecdysozoa</taxon>
        <taxon>Arthropoda</taxon>
        <taxon>Crustacea</taxon>
        <taxon>Multicrustacea</taxon>
        <taxon>Malacostraca</taxon>
        <taxon>Eumalacostraca</taxon>
        <taxon>Peracarida</taxon>
        <taxon>Isopoda</taxon>
        <taxon>Oniscidea</taxon>
        <taxon>Crinocheta</taxon>
        <taxon>Armadillidiidae</taxon>
        <taxon>Armadillidium</taxon>
    </lineage>
</organism>
<gene>
    <name evidence="1" type="ORF">Anas_12335</name>
</gene>
<dbReference type="EMBL" id="SEYY01009112">
    <property type="protein sequence ID" value="KAB7501914.1"/>
    <property type="molecule type" value="Genomic_DNA"/>
</dbReference>
<name>A0A5N5T5L8_9CRUS</name>
<dbReference type="Proteomes" id="UP000326759">
    <property type="component" value="Unassembled WGS sequence"/>
</dbReference>